<proteinExistence type="predicted"/>
<evidence type="ECO:0000313" key="2">
    <source>
        <dbReference type="EMBL" id="KAK8770137.1"/>
    </source>
</evidence>
<feature type="region of interest" description="Disordered" evidence="1">
    <location>
        <begin position="1"/>
        <end position="26"/>
    </location>
</feature>
<evidence type="ECO:0000313" key="3">
    <source>
        <dbReference type="Proteomes" id="UP001321473"/>
    </source>
</evidence>
<name>A0AAQ4E613_AMBAM</name>
<organism evidence="2 3">
    <name type="scientific">Amblyomma americanum</name>
    <name type="common">Lone star tick</name>
    <dbReference type="NCBI Taxonomy" id="6943"/>
    <lineage>
        <taxon>Eukaryota</taxon>
        <taxon>Metazoa</taxon>
        <taxon>Ecdysozoa</taxon>
        <taxon>Arthropoda</taxon>
        <taxon>Chelicerata</taxon>
        <taxon>Arachnida</taxon>
        <taxon>Acari</taxon>
        <taxon>Parasitiformes</taxon>
        <taxon>Ixodida</taxon>
        <taxon>Ixodoidea</taxon>
        <taxon>Ixodidae</taxon>
        <taxon>Amblyomminae</taxon>
        <taxon>Amblyomma</taxon>
    </lineage>
</organism>
<feature type="compositionally biased region" description="Basic and acidic residues" evidence="1">
    <location>
        <begin position="1"/>
        <end position="20"/>
    </location>
</feature>
<gene>
    <name evidence="2" type="ORF">V5799_013397</name>
</gene>
<reference evidence="2 3" key="1">
    <citation type="journal article" date="2023" name="Arcadia Sci">
        <title>De novo assembly of a long-read Amblyomma americanum tick genome.</title>
        <authorList>
            <person name="Chou S."/>
            <person name="Poskanzer K.E."/>
            <person name="Rollins M."/>
            <person name="Thuy-Boun P.S."/>
        </authorList>
    </citation>
    <scope>NUCLEOTIDE SEQUENCE [LARGE SCALE GENOMIC DNA]</scope>
    <source>
        <strain evidence="2">F_SG_1</strain>
        <tissue evidence="2">Salivary glands</tissue>
    </source>
</reference>
<accession>A0AAQ4E613</accession>
<keyword evidence="3" id="KW-1185">Reference proteome</keyword>
<evidence type="ECO:0000256" key="1">
    <source>
        <dbReference type="SAM" id="MobiDB-lite"/>
    </source>
</evidence>
<comment type="caution">
    <text evidence="2">The sequence shown here is derived from an EMBL/GenBank/DDBJ whole genome shotgun (WGS) entry which is preliminary data.</text>
</comment>
<dbReference type="Proteomes" id="UP001321473">
    <property type="component" value="Unassembled WGS sequence"/>
</dbReference>
<dbReference type="AlphaFoldDB" id="A0AAQ4E613"/>
<protein>
    <submittedName>
        <fullName evidence="2">Uncharacterized protein</fullName>
    </submittedName>
</protein>
<sequence>MVRSPRRSELSRSRRQEQRGKYRRHRANVCVQTARRAAQQRDGSATARRLNDREAQWYVLPLLLRLEGEVIAAAVVCVREG</sequence>
<dbReference type="EMBL" id="JARKHS020021602">
    <property type="protein sequence ID" value="KAK8770137.1"/>
    <property type="molecule type" value="Genomic_DNA"/>
</dbReference>